<dbReference type="Proteomes" id="UP000316079">
    <property type="component" value="Unassembled WGS sequence"/>
</dbReference>
<dbReference type="AlphaFoldDB" id="A0A553RHG9"/>
<gene>
    <name evidence="2" type="ORF">DNTS_022977</name>
</gene>
<sequence length="108" mass="11611">MMIFLKESEKGLSGAIARHGFFRLKIRLFRIPTVAQSAFVMLQAPSGVADQSLAHHFDDIIIRAAPTIFRECWVRIGAAKGCPQQAGGREETGTSGGRGGRGGQASRV</sequence>
<organism evidence="2 3">
    <name type="scientific">Danionella cerebrum</name>
    <dbReference type="NCBI Taxonomy" id="2873325"/>
    <lineage>
        <taxon>Eukaryota</taxon>
        <taxon>Metazoa</taxon>
        <taxon>Chordata</taxon>
        <taxon>Craniata</taxon>
        <taxon>Vertebrata</taxon>
        <taxon>Euteleostomi</taxon>
        <taxon>Actinopterygii</taxon>
        <taxon>Neopterygii</taxon>
        <taxon>Teleostei</taxon>
        <taxon>Ostariophysi</taxon>
        <taxon>Cypriniformes</taxon>
        <taxon>Danionidae</taxon>
        <taxon>Danioninae</taxon>
        <taxon>Danionella</taxon>
    </lineage>
</organism>
<protein>
    <submittedName>
        <fullName evidence="2">Uncharacterized protein</fullName>
    </submittedName>
</protein>
<keyword evidence="3" id="KW-1185">Reference proteome</keyword>
<name>A0A553RHG9_9TELE</name>
<evidence type="ECO:0000313" key="2">
    <source>
        <dbReference type="EMBL" id="TRZ01625.1"/>
    </source>
</evidence>
<proteinExistence type="predicted"/>
<accession>A0A553RHG9</accession>
<evidence type="ECO:0000313" key="3">
    <source>
        <dbReference type="Proteomes" id="UP000316079"/>
    </source>
</evidence>
<comment type="caution">
    <text evidence="2">The sequence shown here is derived from an EMBL/GenBank/DDBJ whole genome shotgun (WGS) entry which is preliminary data.</text>
</comment>
<feature type="region of interest" description="Disordered" evidence="1">
    <location>
        <begin position="81"/>
        <end position="108"/>
    </location>
</feature>
<evidence type="ECO:0000256" key="1">
    <source>
        <dbReference type="SAM" id="MobiDB-lite"/>
    </source>
</evidence>
<dbReference type="EMBL" id="SRMA01024064">
    <property type="protein sequence ID" value="TRZ01625.1"/>
    <property type="molecule type" value="Genomic_DNA"/>
</dbReference>
<reference evidence="2 3" key="1">
    <citation type="journal article" date="2019" name="Sci. Data">
        <title>Hybrid genome assembly and annotation of Danionella translucida.</title>
        <authorList>
            <person name="Kadobianskyi M."/>
            <person name="Schulze L."/>
            <person name="Schuelke M."/>
            <person name="Judkewitz B."/>
        </authorList>
    </citation>
    <scope>NUCLEOTIDE SEQUENCE [LARGE SCALE GENOMIC DNA]</scope>
    <source>
        <strain evidence="2 3">Bolton</strain>
    </source>
</reference>
<feature type="compositionally biased region" description="Gly residues" evidence="1">
    <location>
        <begin position="94"/>
        <end position="108"/>
    </location>
</feature>